<dbReference type="AlphaFoldDB" id="A0A1H9MV94"/>
<proteinExistence type="predicted"/>
<dbReference type="Proteomes" id="UP000199647">
    <property type="component" value="Unassembled WGS sequence"/>
</dbReference>
<dbReference type="STRING" id="1855383.SAMN05216548_11465"/>
<evidence type="ECO:0000313" key="2">
    <source>
        <dbReference type="EMBL" id="SER27602.1"/>
    </source>
</evidence>
<dbReference type="EMBL" id="FOFG01000014">
    <property type="protein sequence ID" value="SER27602.1"/>
    <property type="molecule type" value="Genomic_DNA"/>
</dbReference>
<name>A0A1H9MV94_9HYPH</name>
<gene>
    <name evidence="2" type="ORF">SAMN05216548_11465</name>
</gene>
<feature type="region of interest" description="Disordered" evidence="1">
    <location>
        <begin position="91"/>
        <end position="114"/>
    </location>
</feature>
<accession>A0A1H9MV94</accession>
<reference evidence="2 3" key="1">
    <citation type="submission" date="2016-10" db="EMBL/GenBank/DDBJ databases">
        <authorList>
            <person name="de Groot N.N."/>
        </authorList>
    </citation>
    <scope>NUCLEOTIDE SEQUENCE [LARGE SCALE GENOMIC DNA]</scope>
    <source>
        <strain evidence="2 3">A52C2</strain>
    </source>
</reference>
<evidence type="ECO:0000313" key="3">
    <source>
        <dbReference type="Proteomes" id="UP000199647"/>
    </source>
</evidence>
<evidence type="ECO:0000256" key="1">
    <source>
        <dbReference type="SAM" id="MobiDB-lite"/>
    </source>
</evidence>
<protein>
    <submittedName>
        <fullName evidence="2">Uncharacterized protein</fullName>
    </submittedName>
</protein>
<keyword evidence="3" id="KW-1185">Reference proteome</keyword>
<dbReference type="RefSeq" id="WP_143062015.1">
    <property type="nucleotide sequence ID" value="NZ_FOFG01000014.1"/>
</dbReference>
<sequence length="126" mass="13747">MTESKVWTAQDILDLLQRSDKAVARAIGQLCARGATFVDKADADFLTSVAQALPRYRDHMTPRQLARARRILPNYVQQLLGIMAEGGKAVDEGPISRNSEIADRTGEGGSSFQPAQDTRAAAWGIF</sequence>
<organism evidence="2 3">
    <name type="scientific">Faunimonas pinastri</name>
    <dbReference type="NCBI Taxonomy" id="1855383"/>
    <lineage>
        <taxon>Bacteria</taxon>
        <taxon>Pseudomonadati</taxon>
        <taxon>Pseudomonadota</taxon>
        <taxon>Alphaproteobacteria</taxon>
        <taxon>Hyphomicrobiales</taxon>
        <taxon>Afifellaceae</taxon>
        <taxon>Faunimonas</taxon>
    </lineage>
</organism>